<keyword evidence="1 3" id="KW-0808">Transferase</keyword>
<dbReference type="Pfam" id="PF00583">
    <property type="entry name" value="Acetyltransf_1"/>
    <property type="match status" value="1"/>
</dbReference>
<dbReference type="GeneID" id="75185244"/>
<dbReference type="InterPro" id="IPR016181">
    <property type="entry name" value="Acyl_CoA_acyltransferase"/>
</dbReference>
<protein>
    <submittedName>
        <fullName evidence="3">N-acetyltransferase</fullName>
    </submittedName>
</protein>
<evidence type="ECO:0000313" key="4">
    <source>
        <dbReference type="Proteomes" id="UP000298111"/>
    </source>
</evidence>
<proteinExistence type="predicted"/>
<dbReference type="PANTHER" id="PTHR43877:SF2">
    <property type="entry name" value="AMINOALKYLPHOSPHONATE N-ACETYLTRANSFERASE-RELATED"/>
    <property type="match status" value="1"/>
</dbReference>
<dbReference type="PROSITE" id="PS51186">
    <property type="entry name" value="GNAT"/>
    <property type="match status" value="1"/>
</dbReference>
<dbReference type="InterPro" id="IPR000182">
    <property type="entry name" value="GNAT_dom"/>
</dbReference>
<dbReference type="Proteomes" id="UP000298111">
    <property type="component" value="Unassembled WGS sequence"/>
</dbReference>
<dbReference type="PANTHER" id="PTHR43877">
    <property type="entry name" value="AMINOALKYLPHOSPHONATE N-ACETYLTRANSFERASE-RELATED-RELATED"/>
    <property type="match status" value="1"/>
</dbReference>
<evidence type="ECO:0000256" key="2">
    <source>
        <dbReference type="ARBA" id="ARBA00023315"/>
    </source>
</evidence>
<dbReference type="GO" id="GO:0016747">
    <property type="term" value="F:acyltransferase activity, transferring groups other than amino-acyl groups"/>
    <property type="evidence" value="ECO:0007669"/>
    <property type="project" value="InterPro"/>
</dbReference>
<evidence type="ECO:0000313" key="3">
    <source>
        <dbReference type="EMBL" id="TGG76291.1"/>
    </source>
</evidence>
<name>A0A6C1BYR4_9ACTN</name>
<reference evidence="3 4" key="1">
    <citation type="submission" date="2018-10" db="EMBL/GenBank/DDBJ databases">
        <title>Isolation of pseudouridimycin from Streptomyces albus DSM 40763.</title>
        <authorList>
            <person name="Rosenqvist P."/>
            <person name="Metsae-Ketelae M."/>
            <person name="Virta P."/>
        </authorList>
    </citation>
    <scope>NUCLEOTIDE SEQUENCE [LARGE SCALE GENOMIC DNA]</scope>
    <source>
        <strain evidence="3 4">DSM 40763</strain>
    </source>
</reference>
<organism evidence="3 4">
    <name type="scientific">Streptomyces albus</name>
    <dbReference type="NCBI Taxonomy" id="1888"/>
    <lineage>
        <taxon>Bacteria</taxon>
        <taxon>Bacillati</taxon>
        <taxon>Actinomycetota</taxon>
        <taxon>Actinomycetes</taxon>
        <taxon>Kitasatosporales</taxon>
        <taxon>Streptomycetaceae</taxon>
        <taxon>Streptomyces</taxon>
    </lineage>
</organism>
<dbReference type="InterPro" id="IPR050832">
    <property type="entry name" value="Bact_Acetyltransf"/>
</dbReference>
<dbReference type="EMBL" id="RCIY01000106">
    <property type="protein sequence ID" value="TGG76291.1"/>
    <property type="molecule type" value="Genomic_DNA"/>
</dbReference>
<dbReference type="Gene3D" id="3.40.630.30">
    <property type="match status" value="1"/>
</dbReference>
<evidence type="ECO:0000256" key="1">
    <source>
        <dbReference type="ARBA" id="ARBA00022679"/>
    </source>
</evidence>
<dbReference type="SUPFAM" id="SSF55729">
    <property type="entry name" value="Acyl-CoA N-acyltransferases (Nat)"/>
    <property type="match status" value="1"/>
</dbReference>
<gene>
    <name evidence="3" type="ORF">D8771_30270</name>
</gene>
<dbReference type="RefSeq" id="WP_016467419.1">
    <property type="nucleotide sequence ID" value="NZ_BBQG01000024.1"/>
</dbReference>
<comment type="caution">
    <text evidence="3">The sequence shown here is derived from an EMBL/GenBank/DDBJ whole genome shotgun (WGS) entry which is preliminary data.</text>
</comment>
<accession>A0A6C1BYR4</accession>
<dbReference type="AlphaFoldDB" id="A0A6C1BYR4"/>
<dbReference type="CDD" id="cd04301">
    <property type="entry name" value="NAT_SF"/>
    <property type="match status" value="1"/>
</dbReference>
<keyword evidence="2" id="KW-0012">Acyltransferase</keyword>
<sequence length="183" mass="20457">MSDIAERGELPLTFRHAEEADIPALTVLVESAYRGESSRAGWTTEADLLEGRRTDHEGVGAVVRDPGSIMLVVERDGALVACCQLEHRGPEAYFGMFAVSPLLQGAGIGRAVLAEAERTVRAEWGAERMRMQVIRQREDLIAWYERRGYRRTGELAPFPYGDERFGIPQRPDLAFEMLVKPLV</sequence>